<proteinExistence type="predicted"/>
<evidence type="ECO:0000313" key="2">
    <source>
        <dbReference type="Proteomes" id="UP000290289"/>
    </source>
</evidence>
<sequence length="309" mass="36230">MQDNTFLYSSDCKVVFMKVFPYLVNYNISKFEIHRSSTTSEMQTCCELRNSIFSCSDQHTFFIEYNSRNPDQHAFFIEVVPQLVNYNISKFEIPRSSITPEIQICCELRNSIFSCSDRYAFFIEVVPQLVNYNISKFEIPRSSITPEIQICCELRNSIFSCSDRYAFFIEVVPHRLFHNISKIQDELTVKYFQIFETSQQLRNLQEADYHVWSFNTLISVAQTEMGVQNSAPLEKSRGCRNLIDERRRKREREKKSLGLDFYFGADSNFCSTFIIDELLTDCFLIEKGSGIACYECKRVRAELAKLPLY</sequence>
<accession>A0A498HTL5</accession>
<organism evidence="1 2">
    <name type="scientific">Malus domestica</name>
    <name type="common">Apple</name>
    <name type="synonym">Pyrus malus</name>
    <dbReference type="NCBI Taxonomy" id="3750"/>
    <lineage>
        <taxon>Eukaryota</taxon>
        <taxon>Viridiplantae</taxon>
        <taxon>Streptophyta</taxon>
        <taxon>Embryophyta</taxon>
        <taxon>Tracheophyta</taxon>
        <taxon>Spermatophyta</taxon>
        <taxon>Magnoliopsida</taxon>
        <taxon>eudicotyledons</taxon>
        <taxon>Gunneridae</taxon>
        <taxon>Pentapetalae</taxon>
        <taxon>rosids</taxon>
        <taxon>fabids</taxon>
        <taxon>Rosales</taxon>
        <taxon>Rosaceae</taxon>
        <taxon>Amygdaloideae</taxon>
        <taxon>Maleae</taxon>
        <taxon>Malus</taxon>
    </lineage>
</organism>
<name>A0A498HTL5_MALDO</name>
<dbReference type="AlphaFoldDB" id="A0A498HTL5"/>
<dbReference type="Proteomes" id="UP000290289">
    <property type="component" value="Chromosome 15"/>
</dbReference>
<comment type="caution">
    <text evidence="1">The sequence shown here is derived from an EMBL/GenBank/DDBJ whole genome shotgun (WGS) entry which is preliminary data.</text>
</comment>
<dbReference type="EMBL" id="RDQH01000341">
    <property type="protein sequence ID" value="RXH73604.1"/>
    <property type="molecule type" value="Genomic_DNA"/>
</dbReference>
<evidence type="ECO:0000313" key="1">
    <source>
        <dbReference type="EMBL" id="RXH73604.1"/>
    </source>
</evidence>
<keyword evidence="2" id="KW-1185">Reference proteome</keyword>
<gene>
    <name evidence="1" type="ORF">DVH24_016426</name>
</gene>
<reference evidence="1 2" key="1">
    <citation type="submission" date="2018-10" db="EMBL/GenBank/DDBJ databases">
        <title>A high-quality apple genome assembly.</title>
        <authorList>
            <person name="Hu J."/>
        </authorList>
    </citation>
    <scope>NUCLEOTIDE SEQUENCE [LARGE SCALE GENOMIC DNA]</scope>
    <source>
        <strain evidence="2">cv. HFTH1</strain>
        <tissue evidence="1">Young leaf</tissue>
    </source>
</reference>
<protein>
    <submittedName>
        <fullName evidence="1">Uncharacterized protein</fullName>
    </submittedName>
</protein>